<sequence length="345" mass="39413">MTVTGYSYITLLCLDKFNGERSVSAVYHLLRGKKTSQTLQDMNLFGVSSFFSLFPHVSRETIDTASRYLEDHQWIRRDCTLTERGKAILKDAALRMPVPAGLNGWKYGSEARSAWSRLSLLVQTVTHLVTSSSRFMPVTSDEDTQQWVKGMLSKLRMSKQDLSRQLYRELDQFLSAYGDSGAELFVYRLTSPERAGLTYVQLGEKRGMDPVYTELCFWSIVHSLLNELEPSRYPLLSGLSVRESGSLPLTLTAEKTRRLLKQGLDKETAGRVRNLKGSTIEDHIVEIATHDPEFDFKPYISEQDQAEIAHAIREIDSRQLKKIKEHFGSKYSYFQIRLCMASVKE</sequence>
<dbReference type="OrthoDB" id="2354672at2"/>
<accession>A0A7X2S2T5</accession>
<dbReference type="Gene3D" id="1.10.10.1390">
    <property type="entry name" value="ATP-dependent DNA helicase RecQ"/>
    <property type="match status" value="1"/>
</dbReference>
<dbReference type="InterPro" id="IPR029491">
    <property type="entry name" value="Helicase_HTH"/>
</dbReference>
<reference evidence="2 3" key="1">
    <citation type="journal article" date="2017" name="Int. J. Syst. Evol. Microbiol.">
        <title>Bacillus mangrovi sp. nov., isolated from a sediment sample from a mangrove forest.</title>
        <authorList>
            <person name="Gupta V."/>
            <person name="Singh P.K."/>
            <person name="Korpole S."/>
            <person name="Tanuku N.R.S."/>
            <person name="Pinnaka A.K."/>
        </authorList>
    </citation>
    <scope>NUCLEOTIDE SEQUENCE [LARGE SCALE GENOMIC DNA]</scope>
    <source>
        <strain evidence="2 3">KCTC 33872</strain>
    </source>
</reference>
<keyword evidence="3" id="KW-1185">Reference proteome</keyword>
<feature type="domain" description="Helicase Helix-turn-helix" evidence="1">
    <location>
        <begin position="252"/>
        <end position="340"/>
    </location>
</feature>
<gene>
    <name evidence="2" type="ORF">GKZ89_02240</name>
</gene>
<dbReference type="EMBL" id="WMIB01000001">
    <property type="protein sequence ID" value="MTH52210.1"/>
    <property type="molecule type" value="Genomic_DNA"/>
</dbReference>
<dbReference type="Proteomes" id="UP000434639">
    <property type="component" value="Unassembled WGS sequence"/>
</dbReference>
<dbReference type="InterPro" id="IPR008308">
    <property type="entry name" value="YpbB-like"/>
</dbReference>
<evidence type="ECO:0000313" key="3">
    <source>
        <dbReference type="Proteomes" id="UP000434639"/>
    </source>
</evidence>
<evidence type="ECO:0000259" key="1">
    <source>
        <dbReference type="Pfam" id="PF14493"/>
    </source>
</evidence>
<comment type="caution">
    <text evidence="2">The sequence shown here is derived from an EMBL/GenBank/DDBJ whole genome shotgun (WGS) entry which is preliminary data.</text>
</comment>
<protein>
    <submittedName>
        <fullName evidence="2">RQC domain-containing protein</fullName>
    </submittedName>
</protein>
<dbReference type="PIRSF" id="PIRSF021350">
    <property type="entry name" value="UCP021350"/>
    <property type="match status" value="1"/>
</dbReference>
<organism evidence="2 3">
    <name type="scientific">Metabacillus mangrovi</name>
    <dbReference type="NCBI Taxonomy" id="1491830"/>
    <lineage>
        <taxon>Bacteria</taxon>
        <taxon>Bacillati</taxon>
        <taxon>Bacillota</taxon>
        <taxon>Bacilli</taxon>
        <taxon>Bacillales</taxon>
        <taxon>Bacillaceae</taxon>
        <taxon>Metabacillus</taxon>
    </lineage>
</organism>
<dbReference type="Pfam" id="PF14493">
    <property type="entry name" value="HTH_40"/>
    <property type="match status" value="1"/>
</dbReference>
<dbReference type="RefSeq" id="WP_155110734.1">
    <property type="nucleotide sequence ID" value="NZ_WMIB01000001.1"/>
</dbReference>
<evidence type="ECO:0000313" key="2">
    <source>
        <dbReference type="EMBL" id="MTH52210.1"/>
    </source>
</evidence>
<proteinExistence type="predicted"/>
<name>A0A7X2S2T5_9BACI</name>
<dbReference type="AlphaFoldDB" id="A0A7X2S2T5"/>